<reference evidence="2" key="1">
    <citation type="journal article" date="2023" name="Science">
        <title>Genome structures resolve the early diversification of teleost fishes.</title>
        <authorList>
            <person name="Parey E."/>
            <person name="Louis A."/>
            <person name="Montfort J."/>
            <person name="Bouchez O."/>
            <person name="Roques C."/>
            <person name="Iampietro C."/>
            <person name="Lluch J."/>
            <person name="Castinel A."/>
            <person name="Donnadieu C."/>
            <person name="Desvignes T."/>
            <person name="Floi Bucao C."/>
            <person name="Jouanno E."/>
            <person name="Wen M."/>
            <person name="Mejri S."/>
            <person name="Dirks R."/>
            <person name="Jansen H."/>
            <person name="Henkel C."/>
            <person name="Chen W.J."/>
            <person name="Zahm M."/>
            <person name="Cabau C."/>
            <person name="Klopp C."/>
            <person name="Thompson A.W."/>
            <person name="Robinson-Rechavi M."/>
            <person name="Braasch I."/>
            <person name="Lecointre G."/>
            <person name="Bobe J."/>
            <person name="Postlethwait J.H."/>
            <person name="Berthelot C."/>
            <person name="Roest Crollius H."/>
            <person name="Guiguen Y."/>
        </authorList>
    </citation>
    <scope>NUCLEOTIDE SEQUENCE</scope>
    <source>
        <strain evidence="2">WJC10195</strain>
    </source>
</reference>
<accession>A0A9Q1EDP6</accession>
<name>A0A9Q1EDP6_SYNKA</name>
<evidence type="ECO:0000256" key="1">
    <source>
        <dbReference type="SAM" id="MobiDB-lite"/>
    </source>
</evidence>
<evidence type="ECO:0000313" key="2">
    <source>
        <dbReference type="EMBL" id="KAJ8336893.1"/>
    </source>
</evidence>
<feature type="region of interest" description="Disordered" evidence="1">
    <location>
        <begin position="102"/>
        <end position="130"/>
    </location>
</feature>
<evidence type="ECO:0000313" key="3">
    <source>
        <dbReference type="Proteomes" id="UP001152622"/>
    </source>
</evidence>
<protein>
    <submittedName>
        <fullName evidence="2">Uncharacterized protein</fullName>
    </submittedName>
</protein>
<organism evidence="2 3">
    <name type="scientific">Synaphobranchus kaupii</name>
    <name type="common">Kaup's arrowtooth eel</name>
    <dbReference type="NCBI Taxonomy" id="118154"/>
    <lineage>
        <taxon>Eukaryota</taxon>
        <taxon>Metazoa</taxon>
        <taxon>Chordata</taxon>
        <taxon>Craniata</taxon>
        <taxon>Vertebrata</taxon>
        <taxon>Euteleostomi</taxon>
        <taxon>Actinopterygii</taxon>
        <taxon>Neopterygii</taxon>
        <taxon>Teleostei</taxon>
        <taxon>Anguilliformes</taxon>
        <taxon>Synaphobranchidae</taxon>
        <taxon>Synaphobranchus</taxon>
    </lineage>
</organism>
<dbReference type="Proteomes" id="UP001152622">
    <property type="component" value="Chromosome 19"/>
</dbReference>
<proteinExistence type="predicted"/>
<dbReference type="AlphaFoldDB" id="A0A9Q1EDP6"/>
<dbReference type="EMBL" id="JAINUF010000019">
    <property type="protein sequence ID" value="KAJ8336893.1"/>
    <property type="molecule type" value="Genomic_DNA"/>
</dbReference>
<comment type="caution">
    <text evidence="2">The sequence shown here is derived from an EMBL/GenBank/DDBJ whole genome shotgun (WGS) entry which is preliminary data.</text>
</comment>
<keyword evidence="3" id="KW-1185">Reference proteome</keyword>
<gene>
    <name evidence="2" type="ORF">SKAU_G00381130</name>
</gene>
<sequence length="130" mass="14579">MNREALATYTPYRRQFECSGEARARPAWVKFGLSNREARRLNAHTEAPRPRLWPRPKAANTAPELFALKVSSVKPEASLVREPATEPPQFRSSTTAQLKQLVQADRKAPDRRQEAMLNDEAGGLKLLSPG</sequence>
<feature type="compositionally biased region" description="Basic and acidic residues" evidence="1">
    <location>
        <begin position="104"/>
        <end position="114"/>
    </location>
</feature>